<protein>
    <submittedName>
        <fullName evidence="1">Uncharacterized protein</fullName>
    </submittedName>
</protein>
<keyword evidence="2" id="KW-1185">Reference proteome</keyword>
<reference evidence="1 2" key="1">
    <citation type="submission" date="2018-11" db="EMBL/GenBank/DDBJ databases">
        <title>Sequencing the genomes of 1000 actinobacteria strains.</title>
        <authorList>
            <person name="Klenk H.-P."/>
        </authorList>
    </citation>
    <scope>NUCLEOTIDE SEQUENCE [LARGE SCALE GENOMIC DNA]</scope>
    <source>
        <strain evidence="1 2">DSM 12652</strain>
    </source>
</reference>
<dbReference type="EMBL" id="RKHO01000001">
    <property type="protein sequence ID" value="ROR90935.1"/>
    <property type="molecule type" value="Genomic_DNA"/>
</dbReference>
<organism evidence="1 2">
    <name type="scientific">Nocardioides aurantiacus</name>
    <dbReference type="NCBI Taxonomy" id="86796"/>
    <lineage>
        <taxon>Bacteria</taxon>
        <taxon>Bacillati</taxon>
        <taxon>Actinomycetota</taxon>
        <taxon>Actinomycetes</taxon>
        <taxon>Propionibacteriales</taxon>
        <taxon>Nocardioidaceae</taxon>
        <taxon>Nocardioides</taxon>
    </lineage>
</organism>
<name>A0A3N2CTU7_9ACTN</name>
<gene>
    <name evidence="1" type="ORF">EDD33_1791</name>
</gene>
<dbReference type="AlphaFoldDB" id="A0A3N2CTU7"/>
<evidence type="ECO:0000313" key="2">
    <source>
        <dbReference type="Proteomes" id="UP000281738"/>
    </source>
</evidence>
<sequence>MTVGADRHTASDIGEDESLPEPISTAVALIVAGGGVYGTHQFTRARGSNDDQRLLKREAATALGEALTRLAQDLERAGDADAAVPLHQRRLSETLTTWGQTWDRHSRRLPDEAQHIRRSLRFALGTRFGLAGISDVNETGVDYPLEEHDVIWHQHAVEYVAYIRDWLAEWHDHPAAMERANKVPLKFDPWLHVKARRDYDVRHGLISRLDLFLHRFTGTQEQRP</sequence>
<accession>A0A3N2CTU7</accession>
<comment type="caution">
    <text evidence="1">The sequence shown here is derived from an EMBL/GenBank/DDBJ whole genome shotgun (WGS) entry which is preliminary data.</text>
</comment>
<dbReference type="Proteomes" id="UP000281738">
    <property type="component" value="Unassembled WGS sequence"/>
</dbReference>
<proteinExistence type="predicted"/>
<evidence type="ECO:0000313" key="1">
    <source>
        <dbReference type="EMBL" id="ROR90935.1"/>
    </source>
</evidence>